<dbReference type="AlphaFoldDB" id="B1KL63"/>
<sequence length="53" mass="5822">MKKWLIVLSCTVFVAASLLTSGLTRALIDLVAFASLLWIVLVMRSDPSSKQDI</sequence>
<keyword evidence="2" id="KW-1185">Reference proteome</keyword>
<dbReference type="KEGG" id="swd:Swoo_0103"/>
<organism evidence="1 2">
    <name type="scientific">Shewanella woodyi (strain ATCC 51908 / MS32)</name>
    <dbReference type="NCBI Taxonomy" id="392500"/>
    <lineage>
        <taxon>Bacteria</taxon>
        <taxon>Pseudomonadati</taxon>
        <taxon>Pseudomonadota</taxon>
        <taxon>Gammaproteobacteria</taxon>
        <taxon>Alteromonadales</taxon>
        <taxon>Shewanellaceae</taxon>
        <taxon>Shewanella</taxon>
    </lineage>
</organism>
<dbReference type="HOGENOM" id="CLU_213954_0_0_6"/>
<evidence type="ECO:0000313" key="1">
    <source>
        <dbReference type="EMBL" id="ACA84404.1"/>
    </source>
</evidence>
<reference evidence="1 2" key="1">
    <citation type="submission" date="2008-02" db="EMBL/GenBank/DDBJ databases">
        <title>Complete sequence of Shewanella woodyi ATCC 51908.</title>
        <authorList>
            <consortium name="US DOE Joint Genome Institute"/>
            <person name="Copeland A."/>
            <person name="Lucas S."/>
            <person name="Lapidus A."/>
            <person name="Glavina del Rio T."/>
            <person name="Dalin E."/>
            <person name="Tice H."/>
            <person name="Bruce D."/>
            <person name="Goodwin L."/>
            <person name="Pitluck S."/>
            <person name="Sims D."/>
            <person name="Brettin T."/>
            <person name="Detter J.C."/>
            <person name="Han C."/>
            <person name="Kuske C.R."/>
            <person name="Schmutz J."/>
            <person name="Larimer F."/>
            <person name="Land M."/>
            <person name="Hauser L."/>
            <person name="Kyrpides N."/>
            <person name="Lykidis A."/>
            <person name="Zhao J.-S."/>
            <person name="Richardson P."/>
        </authorList>
    </citation>
    <scope>NUCLEOTIDE SEQUENCE [LARGE SCALE GENOMIC DNA]</scope>
    <source>
        <strain evidence="2">ATCC 51908 / MS32</strain>
    </source>
</reference>
<dbReference type="EMBL" id="CP000961">
    <property type="protein sequence ID" value="ACA84404.1"/>
    <property type="molecule type" value="Genomic_DNA"/>
</dbReference>
<dbReference type="RefSeq" id="WP_012322753.1">
    <property type="nucleotide sequence ID" value="NC_010506.1"/>
</dbReference>
<dbReference type="Proteomes" id="UP000002168">
    <property type="component" value="Chromosome"/>
</dbReference>
<protein>
    <submittedName>
        <fullName evidence="1">Uncharacterized protein</fullName>
    </submittedName>
</protein>
<name>B1KL63_SHEWM</name>
<gene>
    <name evidence="1" type="ordered locus">Swoo_0103</name>
</gene>
<accession>B1KL63</accession>
<dbReference type="eggNOG" id="ENOG5031F82">
    <property type="taxonomic scope" value="Bacteria"/>
</dbReference>
<proteinExistence type="predicted"/>
<evidence type="ECO:0000313" key="2">
    <source>
        <dbReference type="Proteomes" id="UP000002168"/>
    </source>
</evidence>